<proteinExistence type="predicted"/>
<keyword evidence="2" id="KW-1185">Reference proteome</keyword>
<feature type="non-terminal residue" evidence="1">
    <location>
        <position position="56"/>
    </location>
</feature>
<name>A0ABD0QJM3_CIRMR</name>
<gene>
    <name evidence="1" type="ORF">M9458_018099</name>
</gene>
<evidence type="ECO:0000313" key="1">
    <source>
        <dbReference type="EMBL" id="KAL0186429.1"/>
    </source>
</evidence>
<evidence type="ECO:0000313" key="2">
    <source>
        <dbReference type="Proteomes" id="UP001529510"/>
    </source>
</evidence>
<dbReference type="Proteomes" id="UP001529510">
    <property type="component" value="Unassembled WGS sequence"/>
</dbReference>
<sequence>EELFFDAPSSPIEDLPFFEASSDSLQGSASDKRLSMVLKDPKKNMTEFLLRFEISK</sequence>
<dbReference type="AlphaFoldDB" id="A0ABD0QJM3"/>
<feature type="non-terminal residue" evidence="1">
    <location>
        <position position="1"/>
    </location>
</feature>
<dbReference type="EMBL" id="JAMKFB020000008">
    <property type="protein sequence ID" value="KAL0186429.1"/>
    <property type="molecule type" value="Genomic_DNA"/>
</dbReference>
<organism evidence="1 2">
    <name type="scientific">Cirrhinus mrigala</name>
    <name type="common">Mrigala</name>
    <dbReference type="NCBI Taxonomy" id="683832"/>
    <lineage>
        <taxon>Eukaryota</taxon>
        <taxon>Metazoa</taxon>
        <taxon>Chordata</taxon>
        <taxon>Craniata</taxon>
        <taxon>Vertebrata</taxon>
        <taxon>Euteleostomi</taxon>
        <taxon>Actinopterygii</taxon>
        <taxon>Neopterygii</taxon>
        <taxon>Teleostei</taxon>
        <taxon>Ostariophysi</taxon>
        <taxon>Cypriniformes</taxon>
        <taxon>Cyprinidae</taxon>
        <taxon>Labeoninae</taxon>
        <taxon>Labeonini</taxon>
        <taxon>Cirrhinus</taxon>
    </lineage>
</organism>
<comment type="caution">
    <text evidence="1">The sequence shown here is derived from an EMBL/GenBank/DDBJ whole genome shotgun (WGS) entry which is preliminary data.</text>
</comment>
<accession>A0ABD0QJM3</accession>
<protein>
    <submittedName>
        <fullName evidence="1">Uncharacterized protein</fullName>
    </submittedName>
</protein>
<reference evidence="1 2" key="1">
    <citation type="submission" date="2024-05" db="EMBL/GenBank/DDBJ databases">
        <title>Genome sequencing and assembly of Indian major carp, Cirrhinus mrigala (Hamilton, 1822).</title>
        <authorList>
            <person name="Mohindra V."/>
            <person name="Chowdhury L.M."/>
            <person name="Lal K."/>
            <person name="Jena J.K."/>
        </authorList>
    </citation>
    <scope>NUCLEOTIDE SEQUENCE [LARGE SCALE GENOMIC DNA]</scope>
    <source>
        <strain evidence="1">CM1030</strain>
        <tissue evidence="1">Blood</tissue>
    </source>
</reference>